<feature type="compositionally biased region" description="Polar residues" evidence="1">
    <location>
        <begin position="258"/>
        <end position="297"/>
    </location>
</feature>
<feature type="region of interest" description="Disordered" evidence="1">
    <location>
        <begin position="150"/>
        <end position="297"/>
    </location>
</feature>
<organism evidence="2 3">
    <name type="scientific">Hypsizygus marmoreus</name>
    <name type="common">White beech mushroom</name>
    <name type="synonym">Agaricus marmoreus</name>
    <dbReference type="NCBI Taxonomy" id="39966"/>
    <lineage>
        <taxon>Eukaryota</taxon>
        <taxon>Fungi</taxon>
        <taxon>Dikarya</taxon>
        <taxon>Basidiomycota</taxon>
        <taxon>Agaricomycotina</taxon>
        <taxon>Agaricomycetes</taxon>
        <taxon>Agaricomycetidae</taxon>
        <taxon>Agaricales</taxon>
        <taxon>Tricholomatineae</taxon>
        <taxon>Lyophyllaceae</taxon>
        <taxon>Hypsizygus</taxon>
    </lineage>
</organism>
<sequence>MSNPHGKKEEVIADLICQTGYQLSPAILARLENIARTVPDADLDRMHDGFLVTHVLDYLGECLATILRRRFPEASCGQLTDMEQLLTNADISKALLATTMPQYSYRVWMKMLSIAFDSLEDSLLSVTEDMYAPILPGLWNKFSSKPKLSKRARRLHDRPLDRTSDSAKNSEAENVDSALPTIDIKPSGFSWDERPMKRQRQMHSDQGFLPANHNPVSQPNTSFLSSTTRTGSSGDSDSTTEQMFGPSSRHPMSDDLNTRQNHSDTLAPNFLASSGLSPTPTSMLIAPQDQQSSDWNPRNMATFQFDFARR</sequence>
<dbReference type="Proteomes" id="UP000076154">
    <property type="component" value="Unassembled WGS sequence"/>
</dbReference>
<name>A0A369KB82_HYPMA</name>
<protein>
    <submittedName>
        <fullName evidence="2">Uncharacterized protein</fullName>
    </submittedName>
</protein>
<proteinExistence type="predicted"/>
<accession>A0A369KB82</accession>
<dbReference type="AlphaFoldDB" id="A0A369KB82"/>
<feature type="compositionally biased region" description="Low complexity" evidence="1">
    <location>
        <begin position="221"/>
        <end position="240"/>
    </location>
</feature>
<feature type="compositionally biased region" description="Basic and acidic residues" evidence="1">
    <location>
        <begin position="157"/>
        <end position="171"/>
    </location>
</feature>
<evidence type="ECO:0000313" key="2">
    <source>
        <dbReference type="EMBL" id="RDB28196.1"/>
    </source>
</evidence>
<dbReference type="EMBL" id="LUEZ02000012">
    <property type="protein sequence ID" value="RDB28196.1"/>
    <property type="molecule type" value="Genomic_DNA"/>
</dbReference>
<comment type="caution">
    <text evidence="2">The sequence shown here is derived from an EMBL/GenBank/DDBJ whole genome shotgun (WGS) entry which is preliminary data.</text>
</comment>
<gene>
    <name evidence="2" type="ORF">Hypma_001353</name>
</gene>
<evidence type="ECO:0000313" key="3">
    <source>
        <dbReference type="Proteomes" id="UP000076154"/>
    </source>
</evidence>
<reference evidence="2" key="1">
    <citation type="submission" date="2018-04" db="EMBL/GenBank/DDBJ databases">
        <title>Whole genome sequencing of Hypsizygus marmoreus.</title>
        <authorList>
            <person name="Choi I.-G."/>
            <person name="Min B."/>
            <person name="Kim J.-G."/>
            <person name="Kim S."/>
            <person name="Oh Y.-L."/>
            <person name="Kong W.-S."/>
            <person name="Park H."/>
            <person name="Jeong J."/>
            <person name="Song E.-S."/>
        </authorList>
    </citation>
    <scope>NUCLEOTIDE SEQUENCE [LARGE SCALE GENOMIC DNA]</scope>
    <source>
        <strain evidence="2">51987-8</strain>
    </source>
</reference>
<dbReference type="InParanoid" id="A0A369KB82"/>
<evidence type="ECO:0000256" key="1">
    <source>
        <dbReference type="SAM" id="MobiDB-lite"/>
    </source>
</evidence>
<keyword evidence="3" id="KW-1185">Reference proteome</keyword>